<gene>
    <name evidence="1" type="ORF">ACFFHF_08900</name>
</gene>
<keyword evidence="2" id="KW-1185">Reference proteome</keyword>
<proteinExistence type="predicted"/>
<dbReference type="Proteomes" id="UP001589738">
    <property type="component" value="Unassembled WGS sequence"/>
</dbReference>
<name>A0ABV6KPZ0_9BACI</name>
<evidence type="ECO:0000313" key="2">
    <source>
        <dbReference type="Proteomes" id="UP001589738"/>
    </source>
</evidence>
<sequence>MKNFHCCASCVNYEVKKENGKVTYRCSRLGFDTKPTYQFNCWDPKEVVKKLMGKNE</sequence>
<reference evidence="1 2" key="1">
    <citation type="submission" date="2024-09" db="EMBL/GenBank/DDBJ databases">
        <authorList>
            <person name="Sun Q."/>
            <person name="Mori K."/>
        </authorList>
    </citation>
    <scope>NUCLEOTIDE SEQUENCE [LARGE SCALE GENOMIC DNA]</scope>
    <source>
        <strain evidence="1 2">CGMCC 1.9126</strain>
    </source>
</reference>
<organism evidence="1 2">
    <name type="scientific">Robertmurraya beringensis</name>
    <dbReference type="NCBI Taxonomy" id="641660"/>
    <lineage>
        <taxon>Bacteria</taxon>
        <taxon>Bacillati</taxon>
        <taxon>Bacillota</taxon>
        <taxon>Bacilli</taxon>
        <taxon>Bacillales</taxon>
        <taxon>Bacillaceae</taxon>
        <taxon>Robertmurraya</taxon>
    </lineage>
</organism>
<accession>A0ABV6KPZ0</accession>
<dbReference type="EMBL" id="JBHLUU010000026">
    <property type="protein sequence ID" value="MFC0475365.1"/>
    <property type="molecule type" value="Genomic_DNA"/>
</dbReference>
<evidence type="ECO:0000313" key="1">
    <source>
        <dbReference type="EMBL" id="MFC0475365.1"/>
    </source>
</evidence>
<protein>
    <submittedName>
        <fullName evidence="1">Uncharacterized protein</fullName>
    </submittedName>
</protein>
<dbReference type="RefSeq" id="WP_340902528.1">
    <property type="nucleotide sequence ID" value="NZ_JBHLUU010000026.1"/>
</dbReference>
<comment type="caution">
    <text evidence="1">The sequence shown here is derived from an EMBL/GenBank/DDBJ whole genome shotgun (WGS) entry which is preliminary data.</text>
</comment>